<proteinExistence type="predicted"/>
<reference evidence="2" key="1">
    <citation type="submission" date="2018-11" db="EMBL/GenBank/DDBJ databases">
        <title>A distinct lineage of giant viruses engineers rhodopsin photosystems in predatory marine eukaryotes.</title>
        <authorList>
            <person name="Needham D.M."/>
            <person name="Yoshizawa S."/>
            <person name="Hosaka T."/>
            <person name="Poirier C."/>
            <person name="Choi C.-J."/>
            <person name="Hehenberger E."/>
            <person name="Irwin N.A.T."/>
            <person name="Wilken S."/>
            <person name="Yung C.-M."/>
            <person name="Bachy C."/>
            <person name="Kurihara R."/>
            <person name="Nakajima Y."/>
            <person name="Kojima K."/>
            <person name="Kimura-Someya T."/>
            <person name="Leonard G."/>
            <person name="Malmstrom R.R."/>
            <person name="Mende D."/>
            <person name="Olson D.K."/>
            <person name="Sudo Y."/>
            <person name="Sudek S."/>
            <person name="Richards T.A."/>
            <person name="DeLong E.F."/>
            <person name="Keeling P.J."/>
            <person name="Santoro A.E."/>
            <person name="Shirouzu M."/>
            <person name="Iwasaki W."/>
            <person name="Worden A.Z."/>
        </authorList>
    </citation>
    <scope>NUCLEOTIDE SEQUENCE</scope>
</reference>
<dbReference type="Pfam" id="PF13532">
    <property type="entry name" value="2OG-FeII_Oxy_2"/>
    <property type="match status" value="1"/>
</dbReference>
<dbReference type="SUPFAM" id="SSF51197">
    <property type="entry name" value="Clavaminate synthase-like"/>
    <property type="match status" value="1"/>
</dbReference>
<organism evidence="2">
    <name type="scientific">Mimiviridae sp. ChoanoV1</name>
    <dbReference type="NCBI Taxonomy" id="2596887"/>
    <lineage>
        <taxon>Viruses</taxon>
        <taxon>Varidnaviria</taxon>
        <taxon>Bamfordvirae</taxon>
        <taxon>Nucleocytoviricota</taxon>
        <taxon>Megaviricetes</taxon>
        <taxon>Imitervirales</taxon>
        <taxon>Schizomimiviridae</taxon>
    </lineage>
</organism>
<dbReference type="InterPro" id="IPR032854">
    <property type="entry name" value="ALKBH3"/>
</dbReference>
<sequence length="191" mass="23169">MDLTKFKIYPFQYIPNFYNLRDFLEKIKNQVNFKQDKVIIGENNIERIEKRKTSWLSNRKDLTFEYSGKIMNPEPIPELFNEIINMIYKYFGIKYDGILVNYYEDGQVGMGYHSDPIDDKWDSNFIIFSLGDDRKFIFREKDNKEIKTEYHLKDGDLLYMFDNCQEKYEHSLRKKSDGKERISLVFKKRKL</sequence>
<accession>A0A5B8IFQ2</accession>
<dbReference type="GO" id="GO:0006307">
    <property type="term" value="P:DNA alkylation repair"/>
    <property type="evidence" value="ECO:0007669"/>
    <property type="project" value="InterPro"/>
</dbReference>
<evidence type="ECO:0000259" key="1">
    <source>
        <dbReference type="PROSITE" id="PS51471"/>
    </source>
</evidence>
<name>A0A5B8IFQ2_9VIRU</name>
<dbReference type="PROSITE" id="PS51471">
    <property type="entry name" value="FE2OG_OXY"/>
    <property type="match status" value="1"/>
</dbReference>
<dbReference type="PANTHER" id="PTHR31212">
    <property type="entry name" value="ALPHA-KETOGLUTARATE-DEPENDENT DIOXYGENASE ALKB HOMOLOG 3"/>
    <property type="match status" value="1"/>
</dbReference>
<dbReference type="EMBL" id="MK250089">
    <property type="protein sequence ID" value="QDY52248.1"/>
    <property type="molecule type" value="Genomic_DNA"/>
</dbReference>
<dbReference type="InterPro" id="IPR037151">
    <property type="entry name" value="AlkB-like_sf"/>
</dbReference>
<dbReference type="GO" id="GO:0051213">
    <property type="term" value="F:dioxygenase activity"/>
    <property type="evidence" value="ECO:0007669"/>
    <property type="project" value="InterPro"/>
</dbReference>
<dbReference type="InterPro" id="IPR005123">
    <property type="entry name" value="Oxoglu/Fe-dep_dioxygenase_dom"/>
</dbReference>
<gene>
    <name evidence="2" type="ORF">5_45</name>
</gene>
<feature type="domain" description="Fe2OG dioxygenase" evidence="1">
    <location>
        <begin position="94"/>
        <end position="190"/>
    </location>
</feature>
<evidence type="ECO:0000313" key="2">
    <source>
        <dbReference type="EMBL" id="QDY52248.1"/>
    </source>
</evidence>
<dbReference type="Gene3D" id="2.60.120.590">
    <property type="entry name" value="Alpha-ketoglutarate-dependent dioxygenase AlkB-like"/>
    <property type="match status" value="1"/>
</dbReference>
<protein>
    <recommendedName>
        <fullName evidence="1">Fe2OG dioxygenase domain-containing protein</fullName>
    </recommendedName>
</protein>
<dbReference type="PANTHER" id="PTHR31212:SF4">
    <property type="entry name" value="ALPHA-KETOGLUTARATE-DEPENDENT DIOXYGENASE ALKB HOMOLOG 3"/>
    <property type="match status" value="1"/>
</dbReference>
<dbReference type="InterPro" id="IPR027450">
    <property type="entry name" value="AlkB-like"/>
</dbReference>